<evidence type="ECO:0000256" key="3">
    <source>
        <dbReference type="ARBA" id="ARBA00022692"/>
    </source>
</evidence>
<dbReference type="OrthoDB" id="414175at2759"/>
<evidence type="ECO:0000256" key="4">
    <source>
        <dbReference type="ARBA" id="ARBA00022723"/>
    </source>
</evidence>
<dbReference type="Gene3D" id="3.90.550.50">
    <property type="match status" value="1"/>
</dbReference>
<evidence type="ECO:0000256" key="9">
    <source>
        <dbReference type="ARBA" id="ARBA00023136"/>
    </source>
</evidence>
<keyword evidence="14" id="KW-1185">Reference proteome</keyword>
<evidence type="ECO:0000313" key="13">
    <source>
        <dbReference type="EMBL" id="KAF4637266.1"/>
    </source>
</evidence>
<feature type="region of interest" description="Disordered" evidence="11">
    <location>
        <begin position="956"/>
        <end position="979"/>
    </location>
</feature>
<comment type="caution">
    <text evidence="13">The sequence shown here is derived from an EMBL/GenBank/DDBJ whole genome shotgun (WGS) entry which is preliminary data.</text>
</comment>
<reference evidence="13 14" key="1">
    <citation type="submission" date="2020-03" db="EMBL/GenBank/DDBJ databases">
        <title>Draft Genome Sequence of Cudoniella acicularis.</title>
        <authorList>
            <person name="Buettner E."/>
            <person name="Kellner H."/>
        </authorList>
    </citation>
    <scope>NUCLEOTIDE SEQUENCE [LARGE SCALE GENOMIC DNA]</scope>
    <source>
        <strain evidence="13 14">DSM 108380</strain>
    </source>
</reference>
<dbReference type="SUPFAM" id="SSF57850">
    <property type="entry name" value="RING/U-box"/>
    <property type="match status" value="1"/>
</dbReference>
<dbReference type="InterPro" id="IPR029068">
    <property type="entry name" value="Glyas_Bleomycin-R_OHBP_Dase"/>
</dbReference>
<keyword evidence="6" id="KW-0862">Zinc</keyword>
<evidence type="ECO:0000256" key="11">
    <source>
        <dbReference type="SAM" id="MobiDB-lite"/>
    </source>
</evidence>
<feature type="transmembrane region" description="Helical" evidence="12">
    <location>
        <begin position="7"/>
        <end position="27"/>
    </location>
</feature>
<evidence type="ECO:0008006" key="15">
    <source>
        <dbReference type="Google" id="ProtNLM"/>
    </source>
</evidence>
<dbReference type="Proteomes" id="UP000566819">
    <property type="component" value="Unassembled WGS sequence"/>
</dbReference>
<dbReference type="GO" id="GO:0016020">
    <property type="term" value="C:membrane"/>
    <property type="evidence" value="ECO:0007669"/>
    <property type="project" value="UniProtKB-SubCell"/>
</dbReference>
<dbReference type="AlphaFoldDB" id="A0A8H4RY46"/>
<organism evidence="13 14">
    <name type="scientific">Cudoniella acicularis</name>
    <dbReference type="NCBI Taxonomy" id="354080"/>
    <lineage>
        <taxon>Eukaryota</taxon>
        <taxon>Fungi</taxon>
        <taxon>Dikarya</taxon>
        <taxon>Ascomycota</taxon>
        <taxon>Pezizomycotina</taxon>
        <taxon>Leotiomycetes</taxon>
        <taxon>Helotiales</taxon>
        <taxon>Tricladiaceae</taxon>
        <taxon>Cudoniella</taxon>
    </lineage>
</organism>
<feature type="region of interest" description="Disordered" evidence="11">
    <location>
        <begin position="920"/>
        <end position="940"/>
    </location>
</feature>
<feature type="compositionally biased region" description="Polar residues" evidence="11">
    <location>
        <begin position="683"/>
        <end position="701"/>
    </location>
</feature>
<dbReference type="SUPFAM" id="SSF54593">
    <property type="entry name" value="Glyoxalase/Bleomycin resistance protein/Dihydroxybiphenyl dioxygenase"/>
    <property type="match status" value="1"/>
</dbReference>
<sequence length="1088" mass="123049">MRRSSRLSVTWLRFSVFGILLVLGYLITSRPDRTRVQPDFPSYSTDSNACINSPLAGNVVVSVKTGASEATERLPAQMQTTLRCAKNVVFFSDLEQDVKQYHLHDSLDTISTSVIDNNPDFVFYRKQAELWKSEQDISSLKGFKHPESHKELAAWTLDKYKNVHILEKTWALKPNMDWYIFIDADTYIFWSNMLMWLETMDPMKKSYFGSEVNIDNTRFAHGGTGIIISKATMYELAVTHNGTAERWDPKIHEKCCGDLVLGLALKEFGTELQDVWPLMSGETQTSMPFGPGTPEYWCRPALSLHHLSPTDMKDLDEFERGRPNSSDILNHVELFKSIAFKTESRLRPYSRSSRAPRPRSKRENSTISAALAFRYWEAPRQQCPKTKLCCSMSGPNIWLEIPATDLTRVQKFYSTIFGWSFKPVPMPNNQEEYITFNKGTLTGGFIKVSPENFLSPAAHPDNAEKERVAVRVTLTVDSLDETLKRVVEAGGGVYLPKREIPNDMGFVAFFTDSERNVMASNHDLTHFIAFVVSMDVTDAQLTAVVQEAFTCYLGLLSHTQTLHEVRGKGKAVETTVDLSTQQSFQARITAAEACLQHTERIARSIQQWASEPPEEVEGGVTLEGADPASMFNFFDSFLQDEDEQPYLDIFTGKWIWPTTLYSAGPSGTQGLPDELDNDAGRSQEYSSSAPRNKQRSATNLWNSKSPSYKNPSPDVRSSNPLSNSSTPPSNRSSQYESLSSASSVGSDEEFMGETDIAAANLKAKLEIEAALHRQDVERRRAEREYTGGTDMATANLKAQLDIEAALNLHEMERKRAEEEEYNLALAQRLADEWAREEENRIYEQERFARELEMDEAKSIAEARRLAEVWAREDVAILEGHGDYTRKLREKAKAMDDDLMFWGTNQQSPMYSQQNDYETQDWRFGKDGSMSRDEDERAEAEQNARIEMESGWEALSRAAGEAKKKEKANQNRGFRNLRPRQDSIKAPLKKVVFKPAKPIVCISCMEPGEKDQIITLPCKHNYCGECLAGAFKAALKSKTPFKCCNLNVPLTVTNGTRFLSASFTKNYTTFLLELNTKNPPQILGVFLRM</sequence>
<name>A0A8H4RY46_9HELO</name>
<evidence type="ECO:0000256" key="6">
    <source>
        <dbReference type="ARBA" id="ARBA00022833"/>
    </source>
</evidence>
<dbReference type="PROSITE" id="PS00518">
    <property type="entry name" value="ZF_RING_1"/>
    <property type="match status" value="1"/>
</dbReference>
<feature type="compositionally biased region" description="Basic and acidic residues" evidence="11">
    <location>
        <begin position="959"/>
        <end position="968"/>
    </location>
</feature>
<keyword evidence="7" id="KW-0735">Signal-anchor</keyword>
<protein>
    <recommendedName>
        <fullName evidence="15">RING-type domain-containing protein</fullName>
    </recommendedName>
</protein>
<dbReference type="CDD" id="cd22249">
    <property type="entry name" value="UDM1_RNF168_RNF169-like"/>
    <property type="match status" value="1"/>
</dbReference>
<dbReference type="InterPro" id="IPR013083">
    <property type="entry name" value="Znf_RING/FYVE/PHD"/>
</dbReference>
<dbReference type="GO" id="GO:0008270">
    <property type="term" value="F:zinc ion binding"/>
    <property type="evidence" value="ECO:0007669"/>
    <property type="project" value="UniProtKB-KW"/>
</dbReference>
<evidence type="ECO:0000256" key="10">
    <source>
        <dbReference type="SAM" id="Coils"/>
    </source>
</evidence>
<keyword evidence="5" id="KW-0863">Zinc-finger</keyword>
<dbReference type="CDD" id="cd07247">
    <property type="entry name" value="SgaA_N_like"/>
    <property type="match status" value="1"/>
</dbReference>
<dbReference type="Gene3D" id="3.30.40.10">
    <property type="entry name" value="Zinc/RING finger domain, C3HC4 (zinc finger)"/>
    <property type="match status" value="1"/>
</dbReference>
<keyword evidence="10" id="KW-0175">Coiled coil</keyword>
<evidence type="ECO:0000256" key="7">
    <source>
        <dbReference type="ARBA" id="ARBA00022968"/>
    </source>
</evidence>
<evidence type="ECO:0000256" key="1">
    <source>
        <dbReference type="ARBA" id="ARBA00004606"/>
    </source>
</evidence>
<evidence type="ECO:0000256" key="5">
    <source>
        <dbReference type="ARBA" id="ARBA00022771"/>
    </source>
</evidence>
<proteinExistence type="inferred from homology"/>
<gene>
    <name evidence="13" type="ORF">G7Y89_g815</name>
</gene>
<evidence type="ECO:0000256" key="8">
    <source>
        <dbReference type="ARBA" id="ARBA00022989"/>
    </source>
</evidence>
<evidence type="ECO:0000256" key="2">
    <source>
        <dbReference type="ARBA" id="ARBA00006462"/>
    </source>
</evidence>
<accession>A0A8H4RY46</accession>
<keyword evidence="9 12" id="KW-0472">Membrane</keyword>
<feature type="coiled-coil region" evidence="10">
    <location>
        <begin position="764"/>
        <end position="819"/>
    </location>
</feature>
<comment type="subcellular location">
    <subcellularLocation>
        <location evidence="1">Membrane</location>
        <topology evidence="1">Single-pass type II membrane protein</topology>
    </subcellularLocation>
</comment>
<keyword evidence="3 12" id="KW-0812">Transmembrane</keyword>
<keyword evidence="8 12" id="KW-1133">Transmembrane helix</keyword>
<comment type="similarity">
    <text evidence="2">Belongs to the glycosyltransferase 31 family. Beta3-Gal-T subfamily.</text>
</comment>
<dbReference type="PANTHER" id="PTHR23033:SF47">
    <property type="entry name" value="APPLE DOMAIN-CONTAINING PROTEIN-RELATED"/>
    <property type="match status" value="1"/>
</dbReference>
<dbReference type="EMBL" id="JAAMPI010000029">
    <property type="protein sequence ID" value="KAF4637266.1"/>
    <property type="molecule type" value="Genomic_DNA"/>
</dbReference>
<dbReference type="InterPro" id="IPR017907">
    <property type="entry name" value="Znf_RING_CS"/>
</dbReference>
<evidence type="ECO:0000313" key="14">
    <source>
        <dbReference type="Proteomes" id="UP000566819"/>
    </source>
</evidence>
<evidence type="ECO:0000256" key="12">
    <source>
        <dbReference type="SAM" id="Phobius"/>
    </source>
</evidence>
<keyword evidence="4" id="KW-0479">Metal-binding</keyword>
<dbReference type="InterPro" id="IPR026050">
    <property type="entry name" value="C1GALT1/C1GALT1_chp1"/>
</dbReference>
<feature type="compositionally biased region" description="Low complexity" evidence="11">
    <location>
        <begin position="702"/>
        <end position="743"/>
    </location>
</feature>
<feature type="region of interest" description="Disordered" evidence="11">
    <location>
        <begin position="665"/>
        <end position="749"/>
    </location>
</feature>
<dbReference type="PANTHER" id="PTHR23033">
    <property type="entry name" value="BETA1,3-GALACTOSYLTRANSFERASE"/>
    <property type="match status" value="1"/>
</dbReference>
<dbReference type="Gene3D" id="3.10.180.10">
    <property type="entry name" value="2,3-Dihydroxybiphenyl 1,2-Dioxygenase, domain 1"/>
    <property type="match status" value="1"/>
</dbReference>